<evidence type="ECO:0000313" key="8">
    <source>
        <dbReference type="Proteomes" id="UP000280307"/>
    </source>
</evidence>
<dbReference type="SUPFAM" id="SSF111369">
    <property type="entry name" value="HlyD-like secretion proteins"/>
    <property type="match status" value="2"/>
</dbReference>
<dbReference type="GO" id="GO:0022857">
    <property type="term" value="F:transmembrane transporter activity"/>
    <property type="evidence" value="ECO:0007669"/>
    <property type="project" value="InterPro"/>
</dbReference>
<dbReference type="GO" id="GO:0030313">
    <property type="term" value="C:cell envelope"/>
    <property type="evidence" value="ECO:0007669"/>
    <property type="project" value="UniProtKB-SubCell"/>
</dbReference>
<dbReference type="EMBL" id="RSAS01000667">
    <property type="protein sequence ID" value="RRR69118.1"/>
    <property type="molecule type" value="Genomic_DNA"/>
</dbReference>
<name>A0A426TUW2_9CHLR</name>
<dbReference type="Proteomes" id="UP000280307">
    <property type="component" value="Unassembled WGS sequence"/>
</dbReference>
<dbReference type="PANTHER" id="PTHR32347">
    <property type="entry name" value="EFFLUX SYSTEM COMPONENT YKNX-RELATED"/>
    <property type="match status" value="1"/>
</dbReference>
<dbReference type="Pfam" id="PF25967">
    <property type="entry name" value="RND-MFP_C"/>
    <property type="match status" value="1"/>
</dbReference>
<evidence type="ECO:0000259" key="6">
    <source>
        <dbReference type="Pfam" id="PF25990"/>
    </source>
</evidence>
<gene>
    <name evidence="7" type="ORF">EI684_16520</name>
</gene>
<proteinExistence type="inferred from homology"/>
<evidence type="ECO:0000256" key="1">
    <source>
        <dbReference type="ARBA" id="ARBA00004196"/>
    </source>
</evidence>
<protein>
    <submittedName>
        <fullName evidence="7">Efflux RND transporter periplasmic adaptor subunit</fullName>
    </submittedName>
</protein>
<evidence type="ECO:0000259" key="5">
    <source>
        <dbReference type="Pfam" id="PF25967"/>
    </source>
</evidence>
<accession>A0A426TUW2</accession>
<dbReference type="Gene3D" id="1.10.287.470">
    <property type="entry name" value="Helix hairpin bin"/>
    <property type="match status" value="1"/>
</dbReference>
<evidence type="ECO:0000256" key="3">
    <source>
        <dbReference type="ARBA" id="ARBA00023054"/>
    </source>
</evidence>
<dbReference type="PANTHER" id="PTHR32347:SF23">
    <property type="entry name" value="BLL5650 PROTEIN"/>
    <property type="match status" value="1"/>
</dbReference>
<comment type="similarity">
    <text evidence="2">Belongs to the membrane fusion protein (MFP) (TC 8.A.1) family.</text>
</comment>
<comment type="subcellular location">
    <subcellularLocation>
        <location evidence="1">Cell envelope</location>
    </subcellularLocation>
</comment>
<organism evidence="7 8">
    <name type="scientific">Candidatus Viridilinea halotolerans</name>
    <dbReference type="NCBI Taxonomy" id="2491704"/>
    <lineage>
        <taxon>Bacteria</taxon>
        <taxon>Bacillati</taxon>
        <taxon>Chloroflexota</taxon>
        <taxon>Chloroflexia</taxon>
        <taxon>Chloroflexales</taxon>
        <taxon>Chloroflexineae</taxon>
        <taxon>Oscillochloridaceae</taxon>
        <taxon>Candidatus Viridilinea</taxon>
    </lineage>
</organism>
<keyword evidence="3 4" id="KW-0175">Coiled coil</keyword>
<dbReference type="InterPro" id="IPR006143">
    <property type="entry name" value="RND_pump_MFP"/>
</dbReference>
<dbReference type="InterPro" id="IPR058636">
    <property type="entry name" value="Beta-barrel_YknX"/>
</dbReference>
<dbReference type="InterPro" id="IPR050465">
    <property type="entry name" value="UPF0194_transport"/>
</dbReference>
<dbReference type="Gene3D" id="2.40.420.20">
    <property type="match status" value="1"/>
</dbReference>
<dbReference type="AlphaFoldDB" id="A0A426TUW2"/>
<evidence type="ECO:0000256" key="2">
    <source>
        <dbReference type="ARBA" id="ARBA00009477"/>
    </source>
</evidence>
<feature type="domain" description="Multidrug resistance protein MdtA-like C-terminal permuted SH3" evidence="5">
    <location>
        <begin position="525"/>
        <end position="584"/>
    </location>
</feature>
<dbReference type="NCBIfam" id="TIGR01730">
    <property type="entry name" value="RND_mfp"/>
    <property type="match status" value="1"/>
</dbReference>
<dbReference type="Gene3D" id="2.40.50.100">
    <property type="match status" value="2"/>
</dbReference>
<evidence type="ECO:0000256" key="4">
    <source>
        <dbReference type="SAM" id="Coils"/>
    </source>
</evidence>
<feature type="coiled-coil region" evidence="4">
    <location>
        <begin position="141"/>
        <end position="235"/>
    </location>
</feature>
<dbReference type="GO" id="GO:0016020">
    <property type="term" value="C:membrane"/>
    <property type="evidence" value="ECO:0007669"/>
    <property type="project" value="InterPro"/>
</dbReference>
<dbReference type="InterPro" id="IPR058627">
    <property type="entry name" value="MdtA-like_C"/>
</dbReference>
<comment type="caution">
    <text evidence="7">The sequence shown here is derived from an EMBL/GenBank/DDBJ whole genome shotgun (WGS) entry which is preliminary data.</text>
</comment>
<sequence>MTTMTESSPRRGSRRLNLAVITATLLVLALVVTLGYRSLVLSGTDPLADAGIIPATAGDLTLGISATGQVEPRRQAELAFALSGRVAEVLVDEGDFVAAGTSLLRLDDRQLVAAHAAAAANLARAEADLLAAREGATPEELAEAAAQVRAAQGNLAQAQGSNISNAELAAARAAIEEARANLAQVEAGPRSNDLTRVTSNLEEARAELERQRSALSSAKENARQLVETRANAVRNAQSVYSSAHWDLQHVLANETDPRSGRGLNSFEQQDYQVAYDRAALALADAEAALAQADKDYATARQNEVSGLQSAEARVATADAEVDRLRAGADADVLAAARARLARAEADLARLTSGERAGAVAAQAANVEAARARLAQLGTDPSASSIARAEANVAQAEAQLAQAQIQIDDATLVAPFDGIVATINVAPGEQVANQAPVTLIDVSRFIVRVTVDEVDIARVSPGQPVDVLIDALNTTLPGTVQRLEALPQTDSAVTAYLVAIEIDPGAVELKPGMTASATIIAARREDVVRIPANAVQTEADQTFVNVVVTNAAGERSIEQRLVVLGLRANGSVEVIEGLAADEEIVLP</sequence>
<feature type="coiled-coil region" evidence="4">
    <location>
        <begin position="385"/>
        <end position="412"/>
    </location>
</feature>
<dbReference type="Gene3D" id="2.40.30.170">
    <property type="match status" value="1"/>
</dbReference>
<reference evidence="7 8" key="1">
    <citation type="submission" date="2018-12" db="EMBL/GenBank/DDBJ databases">
        <title>Genome Sequence of Candidatus Viridilinea halotolerans isolated from saline sulfide-rich spring.</title>
        <authorList>
            <person name="Grouzdev D.S."/>
            <person name="Burganskaya E.I."/>
            <person name="Krutkina M.S."/>
            <person name="Sukhacheva M.V."/>
            <person name="Gorlenko V.M."/>
        </authorList>
    </citation>
    <scope>NUCLEOTIDE SEQUENCE [LARGE SCALE GENOMIC DNA]</scope>
    <source>
        <strain evidence="7">Chok-6</strain>
    </source>
</reference>
<evidence type="ECO:0000313" key="7">
    <source>
        <dbReference type="EMBL" id="RRR69118.1"/>
    </source>
</evidence>
<feature type="coiled-coil region" evidence="4">
    <location>
        <begin position="275"/>
        <end position="353"/>
    </location>
</feature>
<dbReference type="Pfam" id="PF25990">
    <property type="entry name" value="Beta-barrel_YknX"/>
    <property type="match status" value="1"/>
</dbReference>
<feature type="domain" description="YknX-like beta-barrel" evidence="6">
    <location>
        <begin position="444"/>
        <end position="518"/>
    </location>
</feature>